<dbReference type="Proteomes" id="UP000657075">
    <property type="component" value="Unassembled WGS sequence"/>
</dbReference>
<reference evidence="1" key="4">
    <citation type="journal article" date="2023" name="Microbiol. Resour. Announc.">
        <title>Complete Genome Sequence of Vulcanisaeta souniana Strain IC-059, a Hyperthermophilic Archaeon Isolated from Hot Spring Water in Japan.</title>
        <authorList>
            <person name="Kato S."/>
            <person name="Itoh T."/>
            <person name="Wu L."/>
            <person name="Ma J."/>
            <person name="Ohkuma M."/>
        </authorList>
    </citation>
    <scope>NUCLEOTIDE SEQUENCE</scope>
    <source>
        <strain evidence="1">JCM 11219</strain>
    </source>
</reference>
<name>A0A830E3T7_9CREN</name>
<dbReference type="Proteomes" id="UP001060771">
    <property type="component" value="Chromosome"/>
</dbReference>
<dbReference type="RefSeq" id="WP_188602254.1">
    <property type="nucleotide sequence ID" value="NZ_AP026830.1"/>
</dbReference>
<evidence type="ECO:0000313" key="4">
    <source>
        <dbReference type="Proteomes" id="UP001060771"/>
    </source>
</evidence>
<evidence type="ECO:0000313" key="2">
    <source>
        <dbReference type="EMBL" id="GGI67870.1"/>
    </source>
</evidence>
<dbReference type="EMBL" id="AP026830">
    <property type="protein sequence ID" value="BDR92100.1"/>
    <property type="molecule type" value="Genomic_DNA"/>
</dbReference>
<evidence type="ECO:0000313" key="1">
    <source>
        <dbReference type="EMBL" id="BDR92100.1"/>
    </source>
</evidence>
<protein>
    <submittedName>
        <fullName evidence="2">Uncharacterized protein</fullName>
    </submittedName>
</protein>
<reference evidence="4" key="3">
    <citation type="submission" date="2022-09" db="EMBL/GenBank/DDBJ databases">
        <title>Complete genome sequence of Vulcanisaeta souniana.</title>
        <authorList>
            <person name="Kato S."/>
            <person name="Itoh T."/>
            <person name="Ohkuma M."/>
        </authorList>
    </citation>
    <scope>NUCLEOTIDE SEQUENCE [LARGE SCALE GENOMIC DNA]</scope>
    <source>
        <strain evidence="4">JCM 11219</strain>
    </source>
</reference>
<evidence type="ECO:0000313" key="3">
    <source>
        <dbReference type="Proteomes" id="UP000657075"/>
    </source>
</evidence>
<dbReference type="AlphaFoldDB" id="A0A830E3T7"/>
<dbReference type="EMBL" id="BMNM01000001">
    <property type="protein sequence ID" value="GGI67870.1"/>
    <property type="molecule type" value="Genomic_DNA"/>
</dbReference>
<organism evidence="2 3">
    <name type="scientific">Vulcanisaeta souniana JCM 11219</name>
    <dbReference type="NCBI Taxonomy" id="1293586"/>
    <lineage>
        <taxon>Archaea</taxon>
        <taxon>Thermoproteota</taxon>
        <taxon>Thermoprotei</taxon>
        <taxon>Thermoproteales</taxon>
        <taxon>Thermoproteaceae</taxon>
        <taxon>Vulcanisaeta</taxon>
    </lineage>
</organism>
<reference evidence="2" key="1">
    <citation type="journal article" date="2014" name="Int. J. Syst. Evol. Microbiol.">
        <title>Complete genome sequence of Corynebacterium casei LMG S-19264T (=DSM 44701T), isolated from a smear-ripened cheese.</title>
        <authorList>
            <consortium name="US DOE Joint Genome Institute (JGI-PGF)"/>
            <person name="Walter F."/>
            <person name="Albersmeier A."/>
            <person name="Kalinowski J."/>
            <person name="Ruckert C."/>
        </authorList>
    </citation>
    <scope>NUCLEOTIDE SEQUENCE</scope>
    <source>
        <strain evidence="2">JCM 11219</strain>
    </source>
</reference>
<dbReference type="OrthoDB" id="372705at2157"/>
<keyword evidence="4" id="KW-1185">Reference proteome</keyword>
<dbReference type="GeneID" id="76206738"/>
<sequence length="245" mass="27384">MLAPVILQQYLVPKPVGLVGTAAISMGRLGDYATALGISNDLVGNITNAFRDALDNEVYAVLNAEDVTNTFLIDLPIFTGRVINLMIRSTQDVVRGISLSKISINDFNRAELAISRELARLIRSTNYPHAEDLVYALSMLIEYDLWVVNNVVRYGFNEVISRINERALNEAGEASAYLMATAFAWYSSTSAVLGMVREYREGNRDLLARWSREYADELDAYIDTLDLLINDETYEALVEEGVIKQ</sequence>
<reference evidence="2" key="2">
    <citation type="submission" date="2020-09" db="EMBL/GenBank/DDBJ databases">
        <authorList>
            <person name="Sun Q."/>
            <person name="Ohkuma M."/>
        </authorList>
    </citation>
    <scope>NUCLEOTIDE SEQUENCE</scope>
    <source>
        <strain evidence="2">JCM 11219</strain>
    </source>
</reference>
<gene>
    <name evidence="2" type="ORF">GCM10007112_01150</name>
    <name evidence="1" type="ORF">Vsou_11930</name>
</gene>
<proteinExistence type="predicted"/>
<accession>A0A830E3T7</accession>